<protein>
    <submittedName>
        <fullName evidence="1">Uncharacterized protein</fullName>
    </submittedName>
</protein>
<evidence type="ECO:0000313" key="1">
    <source>
        <dbReference type="EMBL" id="OWM75137.1"/>
    </source>
</evidence>
<proteinExistence type="predicted"/>
<reference evidence="2" key="1">
    <citation type="journal article" date="2017" name="Plant J.">
        <title>The pomegranate (Punica granatum L.) genome and the genomics of punicalagin biosynthesis.</title>
        <authorList>
            <person name="Qin G."/>
            <person name="Xu C."/>
            <person name="Ming R."/>
            <person name="Tang H."/>
            <person name="Guyot R."/>
            <person name="Kramer E.M."/>
            <person name="Hu Y."/>
            <person name="Yi X."/>
            <person name="Qi Y."/>
            <person name="Xu X."/>
            <person name="Gao Z."/>
            <person name="Pan H."/>
            <person name="Jian J."/>
            <person name="Tian Y."/>
            <person name="Yue Z."/>
            <person name="Xu Y."/>
        </authorList>
    </citation>
    <scope>NUCLEOTIDE SEQUENCE [LARGE SCALE GENOMIC DNA]</scope>
    <source>
        <strain evidence="2">cv. Dabenzi</strain>
    </source>
</reference>
<sequence length="84" mass="9451">MRCVSLARVKTTLTQPSNSQSSCKGFHIAFVNTKFNHRQMVNSREGPGFLDGKFESYINVALTRARETHRMRFCGSADDEGHVS</sequence>
<organism evidence="1 2">
    <name type="scientific">Punica granatum</name>
    <name type="common">Pomegranate</name>
    <dbReference type="NCBI Taxonomy" id="22663"/>
    <lineage>
        <taxon>Eukaryota</taxon>
        <taxon>Viridiplantae</taxon>
        <taxon>Streptophyta</taxon>
        <taxon>Embryophyta</taxon>
        <taxon>Tracheophyta</taxon>
        <taxon>Spermatophyta</taxon>
        <taxon>Magnoliopsida</taxon>
        <taxon>eudicotyledons</taxon>
        <taxon>Gunneridae</taxon>
        <taxon>Pentapetalae</taxon>
        <taxon>rosids</taxon>
        <taxon>malvids</taxon>
        <taxon>Myrtales</taxon>
        <taxon>Lythraceae</taxon>
        <taxon>Punica</taxon>
    </lineage>
</organism>
<name>A0A218WQJ8_PUNGR</name>
<dbReference type="Proteomes" id="UP000197138">
    <property type="component" value="Unassembled WGS sequence"/>
</dbReference>
<gene>
    <name evidence="1" type="ORF">CDL15_Pgr017263</name>
</gene>
<dbReference type="AlphaFoldDB" id="A0A218WQJ8"/>
<evidence type="ECO:0000313" key="2">
    <source>
        <dbReference type="Proteomes" id="UP000197138"/>
    </source>
</evidence>
<accession>A0A218WQJ8</accession>
<dbReference type="EMBL" id="MTKT01003402">
    <property type="protein sequence ID" value="OWM75137.1"/>
    <property type="molecule type" value="Genomic_DNA"/>
</dbReference>
<comment type="caution">
    <text evidence="1">The sequence shown here is derived from an EMBL/GenBank/DDBJ whole genome shotgun (WGS) entry which is preliminary data.</text>
</comment>